<dbReference type="InterPro" id="IPR017926">
    <property type="entry name" value="GATASE"/>
</dbReference>
<dbReference type="PANTHER" id="PTHR42701:SF1">
    <property type="entry name" value="IMIDAZOLE GLYCEROL PHOSPHATE SYNTHASE SUBUNIT HISH"/>
    <property type="match status" value="1"/>
</dbReference>
<dbReference type="GO" id="GO:0000107">
    <property type="term" value="F:imidazoleglycerol-phosphate synthase activity"/>
    <property type="evidence" value="ECO:0007669"/>
    <property type="project" value="UniProtKB-UniRule"/>
</dbReference>
<comment type="pathway">
    <text evidence="2 12">Amino-acid biosynthesis; L-histidine biosynthesis; L-histidine from 5-phospho-alpha-D-ribose 1-diphosphate: step 5/9.</text>
</comment>
<dbReference type="FunFam" id="3.40.50.880:FF:000009">
    <property type="entry name" value="Imidazole glycerol phosphate synthase subunit HisH"/>
    <property type="match status" value="1"/>
</dbReference>
<evidence type="ECO:0000256" key="11">
    <source>
        <dbReference type="ARBA" id="ARBA00049534"/>
    </source>
</evidence>
<comment type="caution">
    <text evidence="15">The sequence shown here is derived from an EMBL/GenBank/DDBJ whole genome shotgun (WGS) entry which is preliminary data.</text>
</comment>
<evidence type="ECO:0000256" key="5">
    <source>
        <dbReference type="ARBA" id="ARBA00022605"/>
    </source>
</evidence>
<evidence type="ECO:0000256" key="10">
    <source>
        <dbReference type="ARBA" id="ARBA00047838"/>
    </source>
</evidence>
<evidence type="ECO:0000259" key="14">
    <source>
        <dbReference type="Pfam" id="PF00117"/>
    </source>
</evidence>
<evidence type="ECO:0000313" key="16">
    <source>
        <dbReference type="Proteomes" id="UP000178187"/>
    </source>
</evidence>
<feature type="domain" description="Glutamine amidotransferase" evidence="14">
    <location>
        <begin position="8"/>
        <end position="205"/>
    </location>
</feature>
<evidence type="ECO:0000256" key="12">
    <source>
        <dbReference type="HAMAP-Rule" id="MF_00278"/>
    </source>
</evidence>
<dbReference type="UniPathway" id="UPA00031">
    <property type="reaction ID" value="UER00010"/>
</dbReference>
<name>A0A1G1KYJ1_9BACT</name>
<keyword evidence="7 12" id="KW-0315">Glutamine amidotransferase</keyword>
<evidence type="ECO:0000256" key="13">
    <source>
        <dbReference type="PIRSR" id="PIRSR000495-1"/>
    </source>
</evidence>
<dbReference type="HAMAP" id="MF_00278">
    <property type="entry name" value="HisH"/>
    <property type="match status" value="1"/>
</dbReference>
<comment type="subcellular location">
    <subcellularLocation>
        <location evidence="1 12">Cytoplasm</location>
    </subcellularLocation>
</comment>
<dbReference type="CDD" id="cd01748">
    <property type="entry name" value="GATase1_IGP_Synthase"/>
    <property type="match status" value="1"/>
</dbReference>
<dbReference type="PANTHER" id="PTHR42701">
    <property type="entry name" value="IMIDAZOLE GLYCEROL PHOSPHATE SYNTHASE SUBUNIT HISH"/>
    <property type="match status" value="1"/>
</dbReference>
<dbReference type="GO" id="GO:0016829">
    <property type="term" value="F:lyase activity"/>
    <property type="evidence" value="ECO:0007669"/>
    <property type="project" value="UniProtKB-KW"/>
</dbReference>
<dbReference type="Proteomes" id="UP000178187">
    <property type="component" value="Unassembled WGS sequence"/>
</dbReference>
<evidence type="ECO:0000256" key="7">
    <source>
        <dbReference type="ARBA" id="ARBA00022962"/>
    </source>
</evidence>
<organism evidence="15 16">
    <name type="scientific">Candidatus Danuiimicrobium aquiferis</name>
    <dbReference type="NCBI Taxonomy" id="1801832"/>
    <lineage>
        <taxon>Bacteria</taxon>
        <taxon>Pseudomonadati</taxon>
        <taxon>Candidatus Omnitrophota</taxon>
        <taxon>Candidatus Danuiimicrobium</taxon>
    </lineage>
</organism>
<dbReference type="GO" id="GO:0004359">
    <property type="term" value="F:glutaminase activity"/>
    <property type="evidence" value="ECO:0007669"/>
    <property type="project" value="UniProtKB-EC"/>
</dbReference>
<evidence type="ECO:0000256" key="6">
    <source>
        <dbReference type="ARBA" id="ARBA00022801"/>
    </source>
</evidence>
<keyword evidence="6 12" id="KW-0378">Hydrolase</keyword>
<evidence type="ECO:0000256" key="4">
    <source>
        <dbReference type="ARBA" id="ARBA00022490"/>
    </source>
</evidence>
<keyword evidence="8 12" id="KW-0368">Histidine biosynthesis</keyword>
<feature type="active site" evidence="12 13">
    <location>
        <position position="189"/>
    </location>
</feature>
<keyword evidence="5 12" id="KW-0028">Amino-acid biosynthesis</keyword>
<reference evidence="15 16" key="1">
    <citation type="journal article" date="2016" name="Nat. Commun.">
        <title>Thousands of microbial genomes shed light on interconnected biogeochemical processes in an aquifer system.</title>
        <authorList>
            <person name="Anantharaman K."/>
            <person name="Brown C.T."/>
            <person name="Hug L.A."/>
            <person name="Sharon I."/>
            <person name="Castelle C.J."/>
            <person name="Probst A.J."/>
            <person name="Thomas B.C."/>
            <person name="Singh A."/>
            <person name="Wilkins M.J."/>
            <person name="Karaoz U."/>
            <person name="Brodie E.L."/>
            <person name="Williams K.H."/>
            <person name="Hubbard S.S."/>
            <person name="Banfield J.F."/>
        </authorList>
    </citation>
    <scope>NUCLEOTIDE SEQUENCE [LARGE SCALE GENOMIC DNA]</scope>
</reference>
<accession>A0A1G1KYJ1</accession>
<keyword evidence="15" id="KW-0808">Transferase</keyword>
<dbReference type="GO" id="GO:0005737">
    <property type="term" value="C:cytoplasm"/>
    <property type="evidence" value="ECO:0007669"/>
    <property type="project" value="UniProtKB-SubCell"/>
</dbReference>
<dbReference type="Pfam" id="PF00117">
    <property type="entry name" value="GATase"/>
    <property type="match status" value="1"/>
</dbReference>
<keyword evidence="4 12" id="KW-0963">Cytoplasm</keyword>
<evidence type="ECO:0000256" key="3">
    <source>
        <dbReference type="ARBA" id="ARBA00011152"/>
    </source>
</evidence>
<dbReference type="NCBIfam" id="TIGR01855">
    <property type="entry name" value="IMP_synth_hisH"/>
    <property type="match status" value="1"/>
</dbReference>
<gene>
    <name evidence="12" type="primary">hisH</name>
    <name evidence="15" type="ORF">A3G33_07045</name>
</gene>
<evidence type="ECO:0000313" key="15">
    <source>
        <dbReference type="EMBL" id="OGW97986.1"/>
    </source>
</evidence>
<evidence type="ECO:0000256" key="8">
    <source>
        <dbReference type="ARBA" id="ARBA00023102"/>
    </source>
</evidence>
<dbReference type="PIRSF" id="PIRSF000495">
    <property type="entry name" value="Amidotransf_hisH"/>
    <property type="match status" value="1"/>
</dbReference>
<evidence type="ECO:0000256" key="2">
    <source>
        <dbReference type="ARBA" id="ARBA00005091"/>
    </source>
</evidence>
<dbReference type="Gene3D" id="3.40.50.880">
    <property type="match status" value="1"/>
</dbReference>
<dbReference type="InterPro" id="IPR010139">
    <property type="entry name" value="Imidazole-glycPsynth_HisH"/>
</dbReference>
<dbReference type="PROSITE" id="PS51273">
    <property type="entry name" value="GATASE_TYPE_1"/>
    <property type="match status" value="1"/>
</dbReference>
<feature type="active site" evidence="12 13">
    <location>
        <position position="191"/>
    </location>
</feature>
<dbReference type="InterPro" id="IPR029062">
    <property type="entry name" value="Class_I_gatase-like"/>
</dbReference>
<protein>
    <recommendedName>
        <fullName evidence="12">Imidazole glycerol phosphate synthase subunit HisH</fullName>
        <ecNumber evidence="12">4.3.2.10</ecNumber>
    </recommendedName>
    <alternativeName>
        <fullName evidence="12">IGP synthase glutaminase subunit</fullName>
        <ecNumber evidence="12">3.5.1.2</ecNumber>
    </alternativeName>
    <alternativeName>
        <fullName evidence="12">IGP synthase subunit HisH</fullName>
    </alternativeName>
    <alternativeName>
        <fullName evidence="12">ImGP synthase subunit HisH</fullName>
        <shortName evidence="12">IGPS subunit HisH</shortName>
    </alternativeName>
</protein>
<feature type="active site" description="Nucleophile" evidence="12 13">
    <location>
        <position position="83"/>
    </location>
</feature>
<keyword evidence="9 12" id="KW-0456">Lyase</keyword>
<dbReference type="AlphaFoldDB" id="A0A1G1KYJ1"/>
<dbReference type="EMBL" id="MHFR01000037">
    <property type="protein sequence ID" value="OGW97986.1"/>
    <property type="molecule type" value="Genomic_DNA"/>
</dbReference>
<evidence type="ECO:0000256" key="9">
    <source>
        <dbReference type="ARBA" id="ARBA00023239"/>
    </source>
</evidence>
<dbReference type="EC" id="3.5.1.2" evidence="12"/>
<proteinExistence type="inferred from homology"/>
<comment type="subunit">
    <text evidence="3 12">Heterodimer of HisH and HisF.</text>
</comment>
<comment type="function">
    <text evidence="12">IGPS catalyzes the conversion of PRFAR and glutamine to IGP, AICAR and glutamate. The HisH subunit catalyzes the hydrolysis of glutamine to glutamate and ammonia as part of the synthesis of IGP and AICAR. The resulting ammonia molecule is channeled to the active site of HisF.</text>
</comment>
<dbReference type="GO" id="GO:0000105">
    <property type="term" value="P:L-histidine biosynthetic process"/>
    <property type="evidence" value="ECO:0007669"/>
    <property type="project" value="UniProtKB-UniRule"/>
</dbReference>
<dbReference type="SUPFAM" id="SSF52317">
    <property type="entry name" value="Class I glutamine amidotransferase-like"/>
    <property type="match status" value="1"/>
</dbReference>
<sequence>MVKNLIGIIDYGMGNLRSVSKAFEALGGSVYVGSNPEKLSRSNKLVLPGVGAFGDAMSELKKRKLILTIRNFINDGKPFFGICLGLQLLFEGSDENKGIPGLGIFKGTVKRFPKDQTNELKIPHMGWNQVNIKMKSPILKKILKNSHFYFVHSYYGKPKRTEIIAGETDYGITFPAILSQANIFAAQFHPEKSQKMGLQILKNFIEI</sequence>
<comment type="catalytic activity">
    <reaction evidence="10 12">
        <text>5-[(5-phospho-1-deoxy-D-ribulos-1-ylimino)methylamino]-1-(5-phospho-beta-D-ribosyl)imidazole-4-carboxamide + L-glutamine = D-erythro-1-(imidazol-4-yl)glycerol 3-phosphate + 5-amino-1-(5-phospho-beta-D-ribosyl)imidazole-4-carboxamide + L-glutamate + H(+)</text>
        <dbReference type="Rhea" id="RHEA:24793"/>
        <dbReference type="ChEBI" id="CHEBI:15378"/>
        <dbReference type="ChEBI" id="CHEBI:29985"/>
        <dbReference type="ChEBI" id="CHEBI:58278"/>
        <dbReference type="ChEBI" id="CHEBI:58359"/>
        <dbReference type="ChEBI" id="CHEBI:58475"/>
        <dbReference type="ChEBI" id="CHEBI:58525"/>
        <dbReference type="EC" id="4.3.2.10"/>
    </reaction>
</comment>
<dbReference type="EC" id="4.3.2.10" evidence="12"/>
<comment type="catalytic activity">
    <reaction evidence="11 12">
        <text>L-glutamine + H2O = L-glutamate + NH4(+)</text>
        <dbReference type="Rhea" id="RHEA:15889"/>
        <dbReference type="ChEBI" id="CHEBI:15377"/>
        <dbReference type="ChEBI" id="CHEBI:28938"/>
        <dbReference type="ChEBI" id="CHEBI:29985"/>
        <dbReference type="ChEBI" id="CHEBI:58359"/>
        <dbReference type="EC" id="3.5.1.2"/>
    </reaction>
</comment>
<evidence type="ECO:0000256" key="1">
    <source>
        <dbReference type="ARBA" id="ARBA00004496"/>
    </source>
</evidence>